<evidence type="ECO:0000313" key="9">
    <source>
        <dbReference type="Proteomes" id="UP001596113"/>
    </source>
</evidence>
<evidence type="ECO:0000256" key="6">
    <source>
        <dbReference type="SAM" id="MobiDB-lite"/>
    </source>
</evidence>
<dbReference type="InterPro" id="IPR050490">
    <property type="entry name" value="Bact_solute-bd_prot1"/>
</dbReference>
<organism evidence="8 9">
    <name type="scientific">Cohnella soli</name>
    <dbReference type="NCBI Taxonomy" id="425005"/>
    <lineage>
        <taxon>Bacteria</taxon>
        <taxon>Bacillati</taxon>
        <taxon>Bacillota</taxon>
        <taxon>Bacilli</taxon>
        <taxon>Bacillales</taxon>
        <taxon>Paenibacillaceae</taxon>
        <taxon>Cohnella</taxon>
    </lineage>
</organism>
<evidence type="ECO:0000256" key="4">
    <source>
        <dbReference type="ARBA" id="ARBA00023139"/>
    </source>
</evidence>
<feature type="signal peptide" evidence="7">
    <location>
        <begin position="1"/>
        <end position="19"/>
    </location>
</feature>
<keyword evidence="3" id="KW-0472">Membrane</keyword>
<accession>A0ABW0HL25</accession>
<dbReference type="PROSITE" id="PS51257">
    <property type="entry name" value="PROKAR_LIPOPROTEIN"/>
    <property type="match status" value="1"/>
</dbReference>
<evidence type="ECO:0000256" key="5">
    <source>
        <dbReference type="ARBA" id="ARBA00023288"/>
    </source>
</evidence>
<dbReference type="PANTHER" id="PTHR43649">
    <property type="entry name" value="ARABINOSE-BINDING PROTEIN-RELATED"/>
    <property type="match status" value="1"/>
</dbReference>
<keyword evidence="9" id="KW-1185">Reference proteome</keyword>
<evidence type="ECO:0000256" key="3">
    <source>
        <dbReference type="ARBA" id="ARBA00023136"/>
    </source>
</evidence>
<dbReference type="SUPFAM" id="SSF53850">
    <property type="entry name" value="Periplasmic binding protein-like II"/>
    <property type="match status" value="1"/>
</dbReference>
<dbReference type="EMBL" id="JBHSMI010000002">
    <property type="protein sequence ID" value="MFC5401269.1"/>
    <property type="molecule type" value="Genomic_DNA"/>
</dbReference>
<keyword evidence="2 7" id="KW-0732">Signal</keyword>
<name>A0ABW0HL25_9BACL</name>
<sequence length="578" mass="64782">MRRKGMLIAMMCGVLLVSACSSNNKPSASESAAASPSSSASSSASSSSEVPKEEYVIKVLTQAAMKVKRSDETKVGKVIKDKFNIVFEYVQTPGNYADKLNLMLAGGDYPEMITIQDNATFDKYVHAGALLPLDDFVAKSPDFAKRYSEQIPLWRLSASDGKLYKWEGMVPVDFRNYVEVNDIGVRTDVLKQQNWPNLLSTDDYIKFLKQGLKDNPTTNGQKTLGMIVPFAEPWGMQGIGAIMYEKGGRYTAAAGNMGVVWNQVDQKFEDMMMNEYVKEGLAFFNKLYREGILDKDSFTDKYDQFVEKLNSGRALSSWYVVWALSVTNQGLIQAGHPDIQYINMPVRSKTQIERNEKRQIRVEDTRPFAINAITKNAKHPERIEDLLAWAATEEGRILLQSGFEGEQYTIVDGKRVPTEAYKKMVADPNSDEKIGLGGFEFLGNVMTNGEDGVPYNMALDPSLQDELNLTQQARDAYSALGWANSKDYYLKTGESAHTGVAGTIAIDTTSELGALHQRMVDFRVKNSTALIIKPKSDEEFEAMYQSVISDYQKLKPEQVVNEYNRLYQEKKAQLDQLK</sequence>
<dbReference type="Proteomes" id="UP001596113">
    <property type="component" value="Unassembled WGS sequence"/>
</dbReference>
<feature type="chain" id="PRO_5045338304" evidence="7">
    <location>
        <begin position="20"/>
        <end position="578"/>
    </location>
</feature>
<dbReference type="PANTHER" id="PTHR43649:SF33">
    <property type="entry name" value="POLYGALACTURONAN_RHAMNOGALACTURONAN-BINDING PROTEIN YTCQ"/>
    <property type="match status" value="1"/>
</dbReference>
<feature type="region of interest" description="Disordered" evidence="6">
    <location>
        <begin position="27"/>
        <end position="46"/>
    </location>
</feature>
<dbReference type="RefSeq" id="WP_378129030.1">
    <property type="nucleotide sequence ID" value="NZ_JBHSMI010000002.1"/>
</dbReference>
<evidence type="ECO:0000256" key="7">
    <source>
        <dbReference type="SAM" id="SignalP"/>
    </source>
</evidence>
<protein>
    <submittedName>
        <fullName evidence="8">Extracellular solute-binding protein</fullName>
    </submittedName>
</protein>
<evidence type="ECO:0000256" key="1">
    <source>
        <dbReference type="ARBA" id="ARBA00022475"/>
    </source>
</evidence>
<reference evidence="9" key="1">
    <citation type="journal article" date="2019" name="Int. J. Syst. Evol. Microbiol.">
        <title>The Global Catalogue of Microorganisms (GCM) 10K type strain sequencing project: providing services to taxonomists for standard genome sequencing and annotation.</title>
        <authorList>
            <consortium name="The Broad Institute Genomics Platform"/>
            <consortium name="The Broad Institute Genome Sequencing Center for Infectious Disease"/>
            <person name="Wu L."/>
            <person name="Ma J."/>
        </authorList>
    </citation>
    <scope>NUCLEOTIDE SEQUENCE [LARGE SCALE GENOMIC DNA]</scope>
    <source>
        <strain evidence="9">CGMCC 1.18575</strain>
    </source>
</reference>
<keyword evidence="5" id="KW-0449">Lipoprotein</keyword>
<keyword evidence="4" id="KW-0564">Palmitate</keyword>
<comment type="caution">
    <text evidence="8">The sequence shown here is derived from an EMBL/GenBank/DDBJ whole genome shotgun (WGS) entry which is preliminary data.</text>
</comment>
<dbReference type="InterPro" id="IPR006059">
    <property type="entry name" value="SBP"/>
</dbReference>
<gene>
    <name evidence="8" type="ORF">ACFPOF_00830</name>
</gene>
<dbReference type="Gene3D" id="3.40.190.10">
    <property type="entry name" value="Periplasmic binding protein-like II"/>
    <property type="match status" value="3"/>
</dbReference>
<evidence type="ECO:0000256" key="2">
    <source>
        <dbReference type="ARBA" id="ARBA00022729"/>
    </source>
</evidence>
<dbReference type="Pfam" id="PF01547">
    <property type="entry name" value="SBP_bac_1"/>
    <property type="match status" value="1"/>
</dbReference>
<evidence type="ECO:0000313" key="8">
    <source>
        <dbReference type="EMBL" id="MFC5401269.1"/>
    </source>
</evidence>
<keyword evidence="1" id="KW-1003">Cell membrane</keyword>
<proteinExistence type="predicted"/>